<gene>
    <name evidence="1" type="ORF">AVEN_39403_1</name>
</gene>
<sequence>MQNNAIWEGLDGDKLEYRKTVCDVTQFGCTVNSEKLLVLENYSSLRRLCRVTACIKRFIKRVRRIVSIKDSLTTEELEVAEIYWMQVEKRQCYSEEFETLAGVGQVRKNSSLYNFGPFLDDKGILRI</sequence>
<evidence type="ECO:0000313" key="2">
    <source>
        <dbReference type="Proteomes" id="UP000499080"/>
    </source>
</evidence>
<name>A0A4Y2S4I2_ARAVE</name>
<dbReference type="Proteomes" id="UP000499080">
    <property type="component" value="Unassembled WGS sequence"/>
</dbReference>
<keyword evidence="2" id="KW-1185">Reference proteome</keyword>
<dbReference type="EMBL" id="BGPR01019830">
    <property type="protein sequence ID" value="GBN83052.1"/>
    <property type="molecule type" value="Genomic_DNA"/>
</dbReference>
<evidence type="ECO:0000313" key="1">
    <source>
        <dbReference type="EMBL" id="GBN83052.1"/>
    </source>
</evidence>
<protein>
    <submittedName>
        <fullName evidence="1">Uncharacterized protein</fullName>
    </submittedName>
</protein>
<organism evidence="1 2">
    <name type="scientific">Araneus ventricosus</name>
    <name type="common">Orbweaver spider</name>
    <name type="synonym">Epeira ventricosa</name>
    <dbReference type="NCBI Taxonomy" id="182803"/>
    <lineage>
        <taxon>Eukaryota</taxon>
        <taxon>Metazoa</taxon>
        <taxon>Ecdysozoa</taxon>
        <taxon>Arthropoda</taxon>
        <taxon>Chelicerata</taxon>
        <taxon>Arachnida</taxon>
        <taxon>Araneae</taxon>
        <taxon>Araneomorphae</taxon>
        <taxon>Entelegynae</taxon>
        <taxon>Araneoidea</taxon>
        <taxon>Araneidae</taxon>
        <taxon>Araneus</taxon>
    </lineage>
</organism>
<reference evidence="1 2" key="1">
    <citation type="journal article" date="2019" name="Sci. Rep.">
        <title>Orb-weaving spider Araneus ventricosus genome elucidates the spidroin gene catalogue.</title>
        <authorList>
            <person name="Kono N."/>
            <person name="Nakamura H."/>
            <person name="Ohtoshi R."/>
            <person name="Moran D.A.P."/>
            <person name="Shinohara A."/>
            <person name="Yoshida Y."/>
            <person name="Fujiwara M."/>
            <person name="Mori M."/>
            <person name="Tomita M."/>
            <person name="Arakawa K."/>
        </authorList>
    </citation>
    <scope>NUCLEOTIDE SEQUENCE [LARGE SCALE GENOMIC DNA]</scope>
</reference>
<proteinExistence type="predicted"/>
<comment type="caution">
    <text evidence="1">The sequence shown here is derived from an EMBL/GenBank/DDBJ whole genome shotgun (WGS) entry which is preliminary data.</text>
</comment>
<dbReference type="AlphaFoldDB" id="A0A4Y2S4I2"/>
<accession>A0A4Y2S4I2</accession>